<keyword evidence="5" id="KW-1133">Transmembrane helix</keyword>
<organism evidence="7 8">
    <name type="scientific">Candidatus Brocadia sinica JPN1</name>
    <dbReference type="NCBI Taxonomy" id="1197129"/>
    <lineage>
        <taxon>Bacteria</taxon>
        <taxon>Pseudomonadati</taxon>
        <taxon>Planctomycetota</taxon>
        <taxon>Candidatus Brocadiia</taxon>
        <taxon>Candidatus Brocadiales</taxon>
        <taxon>Candidatus Brocadiaceae</taxon>
        <taxon>Candidatus Brocadia</taxon>
    </lineage>
</organism>
<evidence type="ECO:0000256" key="3">
    <source>
        <dbReference type="SAM" id="Coils"/>
    </source>
</evidence>
<feature type="region of interest" description="Disordered" evidence="4">
    <location>
        <begin position="123"/>
        <end position="169"/>
    </location>
</feature>
<keyword evidence="8" id="KW-1185">Reference proteome</keyword>
<accession>A0ABQ0JU25</accession>
<keyword evidence="1" id="KW-0547">Nucleotide-binding</keyword>
<feature type="region of interest" description="Disordered" evidence="4">
    <location>
        <begin position="672"/>
        <end position="727"/>
    </location>
</feature>
<dbReference type="EMBL" id="BAFN01000001">
    <property type="protein sequence ID" value="GAN32205.1"/>
    <property type="molecule type" value="Genomic_DNA"/>
</dbReference>
<evidence type="ECO:0000259" key="6">
    <source>
        <dbReference type="Pfam" id="PF06414"/>
    </source>
</evidence>
<feature type="domain" description="Zeta toxin" evidence="6">
    <location>
        <begin position="493"/>
        <end position="627"/>
    </location>
</feature>
<feature type="region of interest" description="Disordered" evidence="4">
    <location>
        <begin position="393"/>
        <end position="436"/>
    </location>
</feature>
<feature type="coiled-coil region" evidence="3">
    <location>
        <begin position="862"/>
        <end position="889"/>
    </location>
</feature>
<evidence type="ECO:0000256" key="1">
    <source>
        <dbReference type="ARBA" id="ARBA00022741"/>
    </source>
</evidence>
<evidence type="ECO:0000313" key="7">
    <source>
        <dbReference type="EMBL" id="GAN32205.1"/>
    </source>
</evidence>
<evidence type="ECO:0000256" key="4">
    <source>
        <dbReference type="SAM" id="MobiDB-lite"/>
    </source>
</evidence>
<name>A0ABQ0JU25_9BACT</name>
<protein>
    <recommendedName>
        <fullName evidence="6">Zeta toxin domain-containing protein</fullName>
    </recommendedName>
</protein>
<feature type="compositionally biased region" description="Polar residues" evidence="4">
    <location>
        <begin position="698"/>
        <end position="725"/>
    </location>
</feature>
<evidence type="ECO:0000256" key="5">
    <source>
        <dbReference type="SAM" id="Phobius"/>
    </source>
</evidence>
<dbReference type="Proteomes" id="UP000032309">
    <property type="component" value="Unassembled WGS sequence"/>
</dbReference>
<evidence type="ECO:0000313" key="8">
    <source>
        <dbReference type="Proteomes" id="UP000032309"/>
    </source>
</evidence>
<keyword evidence="5" id="KW-0812">Transmembrane</keyword>
<keyword evidence="2" id="KW-0067">ATP-binding</keyword>
<keyword evidence="5" id="KW-0472">Membrane</keyword>
<feature type="compositionally biased region" description="Gly residues" evidence="4">
    <location>
        <begin position="680"/>
        <end position="690"/>
    </location>
</feature>
<feature type="compositionally biased region" description="Basic and acidic residues" evidence="4">
    <location>
        <begin position="149"/>
        <end position="168"/>
    </location>
</feature>
<feature type="compositionally biased region" description="Low complexity" evidence="4">
    <location>
        <begin position="394"/>
        <end position="404"/>
    </location>
</feature>
<dbReference type="SUPFAM" id="SSF52540">
    <property type="entry name" value="P-loop containing nucleoside triphosphate hydrolases"/>
    <property type="match status" value="1"/>
</dbReference>
<evidence type="ECO:0000256" key="2">
    <source>
        <dbReference type="ARBA" id="ARBA00022840"/>
    </source>
</evidence>
<proteinExistence type="predicted"/>
<comment type="caution">
    <text evidence="7">The sequence shown here is derived from an EMBL/GenBank/DDBJ whole genome shotgun (WGS) entry which is preliminary data.</text>
</comment>
<feature type="transmembrane region" description="Helical" evidence="5">
    <location>
        <begin position="1359"/>
        <end position="1375"/>
    </location>
</feature>
<dbReference type="InterPro" id="IPR010488">
    <property type="entry name" value="Zeta_toxin_domain"/>
</dbReference>
<dbReference type="Pfam" id="PF06414">
    <property type="entry name" value="Zeta_toxin"/>
    <property type="match status" value="1"/>
</dbReference>
<dbReference type="InterPro" id="IPR027417">
    <property type="entry name" value="P-loop_NTPase"/>
</dbReference>
<keyword evidence="3" id="KW-0175">Coiled coil</keyword>
<sequence>MVQFVRARNQPEISDPDIYNKLMYRINSDPYSLKQEDIISAEGISLADKNKAMDELQRNQEITNRPNYKAARELFDLDFKQQFAGILEEEEKAKWLRVFHSYIIDKKMEPLDAVEKIRKDYQVAGQEETSSPQPPPEGDSDLSPSGEGGGRKSLSDGEQGEKNPKSEIDPTDSLFAVFQKIPEATTFAATRSIGGIAQIIGDVTGSESIKQYGQDVFQGSNIELARIYEGIPPGSFKENLLGAGVSVGQNIPAVFLSAATGNPFVGLGIMGALSGGQEYGEAKAEGASTLKAGLSAAGHTISEIGTELMPMSTLLKPGISFAKRIFLSTAQDIFGEDINTIVQSAITYARQYPQKTFKQFYNDLSQSRKRTIIQTAIAGPATGAIIHPFTRGVTQETQQTSEQSRVGTAHQPKGEQTQQAQEQPKGEISPPGSFDTPEIIKAREEQKTIPETHLINTPERQTLRKQVADTLLNRGSFIEKDQEGKDVFGGPVENNKTADIVIGLPASGKSSFVHTLSKEKKSLVIDADEAKPYLGDIRHSGATHKESGDIVDSIVTPEAIKQNMNMVLPIVGKNIERVRRWRDWLVSDGYQVNLHYIDLPPGKAAQRAVERFQKTGRFVDPNYVLNLGLTPGKNYDILKQEKGWASYEKYSTDVERGQPPVLIEQGGELSTDAGRSLRLSGGGNAQGGEGRASEDQRATTTKTGISQEVTTPQQPQLETASNSELISAKNAPDIRGVDRKPIGWKYVTTPEGAALYNHSLAQKVQFRAGEGISVDDARKNAQLYARELQQSAIELPPFLKTLTDTNKLSLSDALEINDIATQNNWSEDTVKQFYKNAVEKLGIQNKDTASIEQMLVTAKIKEAVYKQNAEKYKQEIAETEAQIERLSRHLKIEGGAPSKIEDIDNLVKQKLKEYGELKPEELIQKALDEQGLNLVKIDAGVDVKTLMVSAIEAVREITGTEKTEVSHEQLLQDASKELRTIYNEVMGLEHGTILPSAAKQVAARMMRNQLFLEASSVIDASALNPKNKSLKEIAPILMVRAAMFGSKMGASSTEAARMTESGKIQIGAAPATEEFLRALEILKSGEISPEQLKLLKDSLQSQEQIDETTREMAKPVTRRLQDIFLEAWINGLLSNPQTHTTNFLSNLYTAFASIPERYLAAKTHYGNTPGVVDGEAKAMLFGMQRGFKDAVNAARLVWATEIGRFGKDAQKVLWLAGRHLCGTIKDKCISHQDRLWLAGRHLCGTMLGKLNLQPGKLWLAGRHLCGTISITNGTYWRLLWLAGRHLCGTIEEIDSIIKESLWLAGRHLCGTIKNDVFAYLVRLWLAGRHLCGTMTGRNTREEIELWLAGRHLCGTICRIFGFFLCMLWLAGRHLCGTMQRKTTRKEEELWLAGRHLCGTIQTQTHL</sequence>
<dbReference type="Gene3D" id="3.40.50.300">
    <property type="entry name" value="P-loop containing nucleotide triphosphate hydrolases"/>
    <property type="match status" value="1"/>
</dbReference>
<reference evidence="8" key="1">
    <citation type="journal article" date="2015" name="Genome Announc.">
        <title>Draft Genome Sequence of an Anaerobic Ammonium-Oxidizing Bacterium, "Candidatus Brocadia sinica".</title>
        <authorList>
            <person name="Oshiki M."/>
            <person name="Shinyako-Hata K."/>
            <person name="Satoh H."/>
            <person name="Okabe S."/>
        </authorList>
    </citation>
    <scope>NUCLEOTIDE SEQUENCE [LARGE SCALE GENOMIC DNA]</scope>
    <source>
        <strain evidence="8">JPN1</strain>
    </source>
</reference>
<gene>
    <name evidence="7" type="ORF">BROSI_A0717</name>
</gene>